<reference evidence="9" key="1">
    <citation type="journal article" date="2019" name="PLoS Negl. Trop. Dis.">
        <title>Revisiting the worldwide diversity of Leptospira species in the environment.</title>
        <authorList>
            <person name="Vincent A.T."/>
            <person name="Schiettekatte O."/>
            <person name="Bourhy P."/>
            <person name="Veyrier F.J."/>
            <person name="Picardeau M."/>
        </authorList>
    </citation>
    <scope>NUCLEOTIDE SEQUENCE [LARGE SCALE GENOMIC DNA]</scope>
    <source>
        <strain evidence="9">201300427</strain>
    </source>
</reference>
<dbReference type="GO" id="GO:0000160">
    <property type="term" value="P:phosphorelay signal transduction system"/>
    <property type="evidence" value="ECO:0007669"/>
    <property type="project" value="UniProtKB-KW"/>
</dbReference>
<dbReference type="GO" id="GO:0016791">
    <property type="term" value="F:phosphatase activity"/>
    <property type="evidence" value="ECO:0007669"/>
    <property type="project" value="TreeGrafter"/>
</dbReference>
<keyword evidence="4" id="KW-0805">Transcription regulation</keyword>
<accession>A0A4R9M4L6</accession>
<comment type="caution">
    <text evidence="9">The sequence shown here is derived from an EMBL/GenBank/DDBJ whole genome shotgun (WGS) entry which is preliminary data.</text>
</comment>
<protein>
    <submittedName>
        <fullName evidence="9">Fused response regulator/phosphatase</fullName>
    </submittedName>
</protein>
<dbReference type="AlphaFoldDB" id="A0A4R9M4L6"/>
<dbReference type="SMART" id="SM00331">
    <property type="entry name" value="PP2C_SIG"/>
    <property type="match status" value="1"/>
</dbReference>
<keyword evidence="1 7" id="KW-0597">Phosphoprotein</keyword>
<dbReference type="InterPro" id="IPR036457">
    <property type="entry name" value="PPM-type-like_dom_sf"/>
</dbReference>
<dbReference type="PANTHER" id="PTHR43156">
    <property type="entry name" value="STAGE II SPORULATION PROTEIN E-RELATED"/>
    <property type="match status" value="1"/>
</dbReference>
<dbReference type="InterPro" id="IPR001932">
    <property type="entry name" value="PPM-type_phosphatase-like_dom"/>
</dbReference>
<evidence type="ECO:0000256" key="2">
    <source>
        <dbReference type="ARBA" id="ARBA00022801"/>
    </source>
</evidence>
<proteinExistence type="predicted"/>
<dbReference type="InterPro" id="IPR001789">
    <property type="entry name" value="Sig_transdc_resp-reg_receiver"/>
</dbReference>
<dbReference type="GO" id="GO:0003677">
    <property type="term" value="F:DNA binding"/>
    <property type="evidence" value="ECO:0007669"/>
    <property type="project" value="UniProtKB-KW"/>
</dbReference>
<dbReference type="Proteomes" id="UP000298058">
    <property type="component" value="Unassembled WGS sequence"/>
</dbReference>
<organism evidence="9 10">
    <name type="scientific">Leptospira idonii</name>
    <dbReference type="NCBI Taxonomy" id="1193500"/>
    <lineage>
        <taxon>Bacteria</taxon>
        <taxon>Pseudomonadati</taxon>
        <taxon>Spirochaetota</taxon>
        <taxon>Spirochaetia</taxon>
        <taxon>Leptospirales</taxon>
        <taxon>Leptospiraceae</taxon>
        <taxon>Leptospira</taxon>
    </lineage>
</organism>
<evidence type="ECO:0000256" key="4">
    <source>
        <dbReference type="ARBA" id="ARBA00023015"/>
    </source>
</evidence>
<dbReference type="FunFam" id="3.40.50.2300:FF:000001">
    <property type="entry name" value="DNA-binding response regulator PhoB"/>
    <property type="match status" value="1"/>
</dbReference>
<keyword evidence="10" id="KW-1185">Reference proteome</keyword>
<dbReference type="EMBL" id="RQHW01000028">
    <property type="protein sequence ID" value="TGN19688.1"/>
    <property type="molecule type" value="Genomic_DNA"/>
</dbReference>
<evidence type="ECO:0000313" key="9">
    <source>
        <dbReference type="EMBL" id="TGN19688.1"/>
    </source>
</evidence>
<evidence type="ECO:0000256" key="1">
    <source>
        <dbReference type="ARBA" id="ARBA00022553"/>
    </source>
</evidence>
<dbReference type="CDD" id="cd17574">
    <property type="entry name" value="REC_OmpR"/>
    <property type="match status" value="1"/>
</dbReference>
<dbReference type="SUPFAM" id="SSF52172">
    <property type="entry name" value="CheY-like"/>
    <property type="match status" value="1"/>
</dbReference>
<dbReference type="InterPro" id="IPR011006">
    <property type="entry name" value="CheY-like_superfamily"/>
</dbReference>
<gene>
    <name evidence="9" type="ORF">EHS15_07880</name>
</gene>
<evidence type="ECO:0000256" key="3">
    <source>
        <dbReference type="ARBA" id="ARBA00023012"/>
    </source>
</evidence>
<feature type="modified residue" description="4-aspartylphosphate" evidence="7">
    <location>
        <position position="56"/>
    </location>
</feature>
<dbReference type="Pfam" id="PF00072">
    <property type="entry name" value="Response_reg"/>
    <property type="match status" value="1"/>
</dbReference>
<dbReference type="SUPFAM" id="SSF81606">
    <property type="entry name" value="PP2C-like"/>
    <property type="match status" value="1"/>
</dbReference>
<dbReference type="OrthoDB" id="311592at2"/>
<keyword evidence="6" id="KW-0804">Transcription</keyword>
<dbReference type="SMART" id="SM00448">
    <property type="entry name" value="REC"/>
    <property type="match status" value="1"/>
</dbReference>
<dbReference type="InterPro" id="IPR052016">
    <property type="entry name" value="Bact_Sigma-Reg"/>
</dbReference>
<name>A0A4R9M4L6_9LEPT</name>
<feature type="domain" description="Response regulatory" evidence="8">
    <location>
        <begin position="7"/>
        <end position="123"/>
    </location>
</feature>
<keyword evidence="5" id="KW-0238">DNA-binding</keyword>
<dbReference type="Gene3D" id="3.40.50.2300">
    <property type="match status" value="1"/>
</dbReference>
<dbReference type="Pfam" id="PF07228">
    <property type="entry name" value="SpoIIE"/>
    <property type="match status" value="1"/>
</dbReference>
<evidence type="ECO:0000313" key="10">
    <source>
        <dbReference type="Proteomes" id="UP000298058"/>
    </source>
</evidence>
<keyword evidence="2" id="KW-0378">Hydrolase</keyword>
<dbReference type="Gene3D" id="3.60.40.10">
    <property type="entry name" value="PPM-type phosphatase domain"/>
    <property type="match status" value="1"/>
</dbReference>
<keyword evidence="3" id="KW-0902">Two-component regulatory system</keyword>
<dbReference type="RefSeq" id="WP_135760004.1">
    <property type="nucleotide sequence ID" value="NZ_RQHW01000028.1"/>
</dbReference>
<sequence length="383" mass="43591">MNHSESKILVVEDNALNRRMIVHILRKNGYTVEDCEDGRSALKKIEEWKPHLVLLDIVMPEMDGLEVLQKIRTQQTQVELPIILVTAMQGSEDVVRGFKLGANDYIPKNFNAEELFARVNTALQIRSYHNLLKQRNNTIERELDTARLIQKKLLPGNSPIIAGYSVYSLYVPMDKIGGDYYDYNHMKDYCDFFMADVSGHGVPGAFLASVLKMATQYTHQFNYSPPEILRVMDQAVAERGALGMFATAAILRLFPETGTIQFSNAGHPPILVHRRPTNEFIELTTPGVPLGINYDLKKGTYVQGEFTLQKGDRMVLFTDGILETFNGKNESFEDVGWKQFLTYHKDKPNVSLSLRLIEELKQFSGKEIFEDDITWVVIDYDGT</sequence>
<dbReference type="PROSITE" id="PS50110">
    <property type="entry name" value="RESPONSE_REGULATORY"/>
    <property type="match status" value="1"/>
</dbReference>
<dbReference type="PANTHER" id="PTHR43156:SF2">
    <property type="entry name" value="STAGE II SPORULATION PROTEIN E"/>
    <property type="match status" value="1"/>
</dbReference>
<evidence type="ECO:0000256" key="6">
    <source>
        <dbReference type="ARBA" id="ARBA00023163"/>
    </source>
</evidence>
<evidence type="ECO:0000259" key="8">
    <source>
        <dbReference type="PROSITE" id="PS50110"/>
    </source>
</evidence>
<evidence type="ECO:0000256" key="7">
    <source>
        <dbReference type="PROSITE-ProRule" id="PRU00169"/>
    </source>
</evidence>
<evidence type="ECO:0000256" key="5">
    <source>
        <dbReference type="ARBA" id="ARBA00023125"/>
    </source>
</evidence>